<evidence type="ECO:0000256" key="4">
    <source>
        <dbReference type="ARBA" id="ARBA00023163"/>
    </source>
</evidence>
<keyword evidence="5" id="KW-0597">Phosphoprotein</keyword>
<dbReference type="AlphaFoldDB" id="A0A562VLJ7"/>
<evidence type="ECO:0000259" key="7">
    <source>
        <dbReference type="PROSITE" id="PS50110"/>
    </source>
</evidence>
<name>A0A562VLJ7_9BACT</name>
<dbReference type="FunFam" id="3.40.50.300:FF:000006">
    <property type="entry name" value="DNA-binding transcriptional regulator NtrC"/>
    <property type="match status" value="1"/>
</dbReference>
<dbReference type="PROSITE" id="PS50045">
    <property type="entry name" value="SIGMA54_INTERACT_4"/>
    <property type="match status" value="1"/>
</dbReference>
<dbReference type="Pfam" id="PF00158">
    <property type="entry name" value="Sigma54_activat"/>
    <property type="match status" value="1"/>
</dbReference>
<gene>
    <name evidence="8" type="ORF">JN12_02282</name>
</gene>
<dbReference type="PANTHER" id="PTHR32071">
    <property type="entry name" value="TRANSCRIPTIONAL REGULATORY PROTEIN"/>
    <property type="match status" value="1"/>
</dbReference>
<dbReference type="InterPro" id="IPR025662">
    <property type="entry name" value="Sigma_54_int_dom_ATP-bd_1"/>
</dbReference>
<evidence type="ECO:0000256" key="1">
    <source>
        <dbReference type="ARBA" id="ARBA00022741"/>
    </source>
</evidence>
<dbReference type="GO" id="GO:0005524">
    <property type="term" value="F:ATP binding"/>
    <property type="evidence" value="ECO:0007669"/>
    <property type="project" value="UniProtKB-KW"/>
</dbReference>
<feature type="domain" description="Sigma-54 factor interaction" evidence="6">
    <location>
        <begin position="144"/>
        <end position="370"/>
    </location>
</feature>
<dbReference type="CDD" id="cd00009">
    <property type="entry name" value="AAA"/>
    <property type="match status" value="1"/>
</dbReference>
<dbReference type="EMBL" id="VLLN01000013">
    <property type="protein sequence ID" value="TWJ18833.1"/>
    <property type="molecule type" value="Genomic_DNA"/>
</dbReference>
<dbReference type="GO" id="GO:0000160">
    <property type="term" value="P:phosphorelay signal transduction system"/>
    <property type="evidence" value="ECO:0007669"/>
    <property type="project" value="InterPro"/>
</dbReference>
<evidence type="ECO:0000256" key="2">
    <source>
        <dbReference type="ARBA" id="ARBA00022840"/>
    </source>
</evidence>
<dbReference type="InterPro" id="IPR058031">
    <property type="entry name" value="AAA_lid_NorR"/>
</dbReference>
<dbReference type="InterPro" id="IPR002197">
    <property type="entry name" value="HTH_Fis"/>
</dbReference>
<dbReference type="InterPro" id="IPR001789">
    <property type="entry name" value="Sig_transdc_resp-reg_receiver"/>
</dbReference>
<keyword evidence="2" id="KW-0067">ATP-binding</keyword>
<dbReference type="PROSITE" id="PS50110">
    <property type="entry name" value="RESPONSE_REGULATORY"/>
    <property type="match status" value="1"/>
</dbReference>
<evidence type="ECO:0000313" key="8">
    <source>
        <dbReference type="EMBL" id="TWJ18833.1"/>
    </source>
</evidence>
<feature type="domain" description="Response regulatory" evidence="7">
    <location>
        <begin position="7"/>
        <end position="120"/>
    </location>
</feature>
<keyword evidence="1" id="KW-0547">Nucleotide-binding</keyword>
<dbReference type="InterPro" id="IPR009057">
    <property type="entry name" value="Homeodomain-like_sf"/>
</dbReference>
<keyword evidence="4" id="KW-0804">Transcription</keyword>
<accession>A0A562VLJ7</accession>
<dbReference type="Gene3D" id="3.40.50.300">
    <property type="entry name" value="P-loop containing nucleotide triphosphate hydrolases"/>
    <property type="match status" value="1"/>
</dbReference>
<dbReference type="SUPFAM" id="SSF46689">
    <property type="entry name" value="Homeodomain-like"/>
    <property type="match status" value="1"/>
</dbReference>
<keyword evidence="9" id="KW-1185">Reference proteome</keyword>
<dbReference type="Proteomes" id="UP000319449">
    <property type="component" value="Unassembled WGS sequence"/>
</dbReference>
<dbReference type="OrthoDB" id="9814761at2"/>
<dbReference type="Pfam" id="PF00072">
    <property type="entry name" value="Response_reg"/>
    <property type="match status" value="1"/>
</dbReference>
<reference evidence="8 9" key="1">
    <citation type="submission" date="2019-07" db="EMBL/GenBank/DDBJ databases">
        <title>Genomic Encyclopedia of Archaeal and Bacterial Type Strains, Phase II (KMG-II): from individual species to whole genera.</title>
        <authorList>
            <person name="Goeker M."/>
        </authorList>
    </citation>
    <scope>NUCLEOTIDE SEQUENCE [LARGE SCALE GENOMIC DNA]</scope>
    <source>
        <strain evidence="8 9">ATCC BAA-1139</strain>
    </source>
</reference>
<dbReference type="RefSeq" id="WP_145022827.1">
    <property type="nucleotide sequence ID" value="NZ_VLLN01000013.1"/>
</dbReference>
<dbReference type="InterPro" id="IPR027417">
    <property type="entry name" value="P-loop_NTPase"/>
</dbReference>
<evidence type="ECO:0000313" key="9">
    <source>
        <dbReference type="Proteomes" id="UP000319449"/>
    </source>
</evidence>
<sequence length="450" mass="49669">MIDDKPTLLIVDDEPYFRESLKLAMEGMFVVREADSVIGAVKSLHANIPDAILLDVNLPDGSGIGLLEELQAYQPMPLVLVMTAFATVDSAVRALKVGATDYIVKPFDIEKLQRELAVHLENRTLQRRVVALDREISRIAPPFVTTGSGGMKEIVERAQMIAAFDLPVLIKGDTGTGKEKLARWIHSLSGSKGELVAINCAALPKEIIESELFGYMKGAFSGAVSYKEGLVEKANGGTLFLDEIGELPENVQAKFLRVLEDGVYYKLGDTKERKAHFRLISATNRDLADPAAPFRRDLYYRINGVMFELPPLRERRNDIPLLVAAFIKEANYAYKKEVKELSQRSKKSLLKYGWPGNIRELKWCVNRAVALAAGEVADIDDTELAVQTSQALPAGGGIDYSLPLDAAIERLEKEYLLHALAAAGNNKTEAARVLGISVRTLHYKLDKYGL</sequence>
<evidence type="ECO:0000259" key="6">
    <source>
        <dbReference type="PROSITE" id="PS50045"/>
    </source>
</evidence>
<dbReference type="InterPro" id="IPR025943">
    <property type="entry name" value="Sigma_54_int_dom_ATP-bd_2"/>
</dbReference>
<dbReference type="Gene3D" id="1.10.10.60">
    <property type="entry name" value="Homeodomain-like"/>
    <property type="match status" value="1"/>
</dbReference>
<dbReference type="PROSITE" id="PS00675">
    <property type="entry name" value="SIGMA54_INTERACT_1"/>
    <property type="match status" value="1"/>
</dbReference>
<comment type="caution">
    <text evidence="8">The sequence shown here is derived from an EMBL/GenBank/DDBJ whole genome shotgun (WGS) entry which is preliminary data.</text>
</comment>
<dbReference type="Gene3D" id="1.10.8.60">
    <property type="match status" value="1"/>
</dbReference>
<protein>
    <submittedName>
        <fullName evidence="8">Two-component system response regulator PilR (NtrC family)</fullName>
    </submittedName>
</protein>
<dbReference type="SUPFAM" id="SSF52540">
    <property type="entry name" value="P-loop containing nucleoside triphosphate hydrolases"/>
    <property type="match status" value="1"/>
</dbReference>
<dbReference type="InterPro" id="IPR011006">
    <property type="entry name" value="CheY-like_superfamily"/>
</dbReference>
<organism evidence="8 9">
    <name type="scientific">Geobacter argillaceus</name>
    <dbReference type="NCBI Taxonomy" id="345631"/>
    <lineage>
        <taxon>Bacteria</taxon>
        <taxon>Pseudomonadati</taxon>
        <taxon>Thermodesulfobacteriota</taxon>
        <taxon>Desulfuromonadia</taxon>
        <taxon>Geobacterales</taxon>
        <taxon>Geobacteraceae</taxon>
        <taxon>Geobacter</taxon>
    </lineage>
</organism>
<dbReference type="PROSITE" id="PS00676">
    <property type="entry name" value="SIGMA54_INTERACT_2"/>
    <property type="match status" value="1"/>
</dbReference>
<evidence type="ECO:0000256" key="5">
    <source>
        <dbReference type="PROSITE-ProRule" id="PRU00169"/>
    </source>
</evidence>
<dbReference type="Pfam" id="PF25601">
    <property type="entry name" value="AAA_lid_14"/>
    <property type="match status" value="1"/>
</dbReference>
<keyword evidence="3" id="KW-0805">Transcription regulation</keyword>
<dbReference type="SUPFAM" id="SSF52172">
    <property type="entry name" value="CheY-like"/>
    <property type="match status" value="1"/>
</dbReference>
<dbReference type="InterPro" id="IPR002078">
    <property type="entry name" value="Sigma_54_int"/>
</dbReference>
<dbReference type="SMART" id="SM00382">
    <property type="entry name" value="AAA"/>
    <property type="match status" value="1"/>
</dbReference>
<dbReference type="PRINTS" id="PR01590">
    <property type="entry name" value="HTHFIS"/>
</dbReference>
<dbReference type="SMART" id="SM00448">
    <property type="entry name" value="REC"/>
    <property type="match status" value="1"/>
</dbReference>
<dbReference type="Gene3D" id="3.40.50.2300">
    <property type="match status" value="1"/>
</dbReference>
<dbReference type="InterPro" id="IPR003593">
    <property type="entry name" value="AAA+_ATPase"/>
</dbReference>
<proteinExistence type="predicted"/>
<evidence type="ECO:0000256" key="3">
    <source>
        <dbReference type="ARBA" id="ARBA00023015"/>
    </source>
</evidence>
<dbReference type="Pfam" id="PF02954">
    <property type="entry name" value="HTH_8"/>
    <property type="match status" value="1"/>
</dbReference>
<dbReference type="GO" id="GO:0006355">
    <property type="term" value="P:regulation of DNA-templated transcription"/>
    <property type="evidence" value="ECO:0007669"/>
    <property type="project" value="InterPro"/>
</dbReference>
<feature type="modified residue" description="4-aspartylphosphate" evidence="5">
    <location>
        <position position="55"/>
    </location>
</feature>
<dbReference type="GO" id="GO:0043565">
    <property type="term" value="F:sequence-specific DNA binding"/>
    <property type="evidence" value="ECO:0007669"/>
    <property type="project" value="InterPro"/>
</dbReference>